<feature type="transmembrane region" description="Helical" evidence="5">
    <location>
        <begin position="109"/>
        <end position="131"/>
    </location>
</feature>
<keyword evidence="3 5" id="KW-1133">Transmembrane helix</keyword>
<feature type="domain" description="Sodium/calcium exchanger membrane region" evidence="6">
    <location>
        <begin position="245"/>
        <end position="385"/>
    </location>
</feature>
<gene>
    <name evidence="7" type="ORF">ACFSQ6_01830</name>
</gene>
<feature type="transmembrane region" description="Helical" evidence="5">
    <location>
        <begin position="367"/>
        <end position="385"/>
    </location>
</feature>
<accession>A0ABW5U870</accession>
<feature type="transmembrane region" description="Helical" evidence="5">
    <location>
        <begin position="339"/>
        <end position="360"/>
    </location>
</feature>
<feature type="transmembrane region" description="Helical" evidence="5">
    <location>
        <begin position="277"/>
        <end position="300"/>
    </location>
</feature>
<comment type="subcellular location">
    <subcellularLocation>
        <location evidence="1">Membrane</location>
        <topology evidence="1">Multi-pass membrane protein</topology>
    </subcellularLocation>
</comment>
<feature type="transmembrane region" description="Helical" evidence="5">
    <location>
        <begin position="7"/>
        <end position="28"/>
    </location>
</feature>
<feature type="transmembrane region" description="Helical" evidence="5">
    <location>
        <begin position="74"/>
        <end position="97"/>
    </location>
</feature>
<proteinExistence type="predicted"/>
<evidence type="ECO:0000256" key="1">
    <source>
        <dbReference type="ARBA" id="ARBA00004141"/>
    </source>
</evidence>
<evidence type="ECO:0000313" key="7">
    <source>
        <dbReference type="EMBL" id="MFD2742128.1"/>
    </source>
</evidence>
<dbReference type="EMBL" id="JBHUMB010000005">
    <property type="protein sequence ID" value="MFD2742128.1"/>
    <property type="molecule type" value="Genomic_DNA"/>
</dbReference>
<dbReference type="InterPro" id="IPR004837">
    <property type="entry name" value="NaCa_Exmemb"/>
</dbReference>
<name>A0ABW5U870_9SPHI</name>
<feature type="transmembrane region" description="Helical" evidence="5">
    <location>
        <begin position="238"/>
        <end position="257"/>
    </location>
</feature>
<evidence type="ECO:0000256" key="2">
    <source>
        <dbReference type="ARBA" id="ARBA00022692"/>
    </source>
</evidence>
<comment type="caution">
    <text evidence="7">The sequence shown here is derived from an EMBL/GenBank/DDBJ whole genome shotgun (WGS) entry which is preliminary data.</text>
</comment>
<dbReference type="PANTHER" id="PTHR37958">
    <property type="entry name" value="SODIUM-POTASSIUM/PROTON ANTIPORTER CHAA"/>
    <property type="match status" value="1"/>
</dbReference>
<feature type="domain" description="Sodium/calcium exchanger membrane region" evidence="6">
    <location>
        <begin position="42"/>
        <end position="195"/>
    </location>
</feature>
<reference evidence="8" key="1">
    <citation type="journal article" date="2019" name="Int. J. Syst. Evol. Microbiol.">
        <title>The Global Catalogue of Microorganisms (GCM) 10K type strain sequencing project: providing services to taxonomists for standard genome sequencing and annotation.</title>
        <authorList>
            <consortium name="The Broad Institute Genomics Platform"/>
            <consortium name="The Broad Institute Genome Sequencing Center for Infectious Disease"/>
            <person name="Wu L."/>
            <person name="Ma J."/>
        </authorList>
    </citation>
    <scope>NUCLEOTIDE SEQUENCE [LARGE SCALE GENOMIC DNA]</scope>
    <source>
        <strain evidence="8">KCTC 42247</strain>
    </source>
</reference>
<evidence type="ECO:0000256" key="5">
    <source>
        <dbReference type="SAM" id="Phobius"/>
    </source>
</evidence>
<sequence>MFLKEVFTFPIIARLAFIWLVASLFLFSDSIFIESTLSNTMAITVFFIILITIIIASYGAVAQADKLANLLGEPYGTLILTLSIVSIEVVLIAAMMLGPTELPSIGKDSIFSVMMIIMNLVIGLCILVGSAKHKEQNYNGSGALTYIAMISILGGFALILPNYIIGNGSGEFSFAQAMTIATLILLIYAQFLKYQMTDYRHLYVQPESPHIITASSQTTNPKDEDLPISSNAVSSSRLVVYFRVFLLFLMILPIVLLSHDMATIVDFGIRKASLPPALGGVLIAIIVFIPESMTALNAALNNEFQRTINLCHGAFVSTVGLTVPTILFIGLLTSKTVRFGLNSTELVLFLLTLFLSLITFHGKRTSPILGMLHLALFALFILLLFNP</sequence>
<evidence type="ECO:0000256" key="3">
    <source>
        <dbReference type="ARBA" id="ARBA00022989"/>
    </source>
</evidence>
<keyword evidence="4 5" id="KW-0472">Membrane</keyword>
<protein>
    <submittedName>
        <fullName evidence="7">Calcium:proton antiporter</fullName>
    </submittedName>
</protein>
<dbReference type="InterPro" id="IPR052946">
    <property type="entry name" value="Alkaline_pH_Ca-Antiporter"/>
</dbReference>
<evidence type="ECO:0000256" key="4">
    <source>
        <dbReference type="ARBA" id="ARBA00023136"/>
    </source>
</evidence>
<evidence type="ECO:0000259" key="6">
    <source>
        <dbReference type="Pfam" id="PF01699"/>
    </source>
</evidence>
<feature type="transmembrane region" description="Helical" evidence="5">
    <location>
        <begin position="312"/>
        <end position="333"/>
    </location>
</feature>
<dbReference type="Proteomes" id="UP001597418">
    <property type="component" value="Unassembled WGS sequence"/>
</dbReference>
<feature type="transmembrane region" description="Helical" evidence="5">
    <location>
        <begin position="143"/>
        <end position="166"/>
    </location>
</feature>
<dbReference type="Pfam" id="PF01699">
    <property type="entry name" value="Na_Ca_ex"/>
    <property type="match status" value="2"/>
</dbReference>
<keyword evidence="8" id="KW-1185">Reference proteome</keyword>
<feature type="transmembrane region" description="Helical" evidence="5">
    <location>
        <begin position="172"/>
        <end position="192"/>
    </location>
</feature>
<organism evidence="7 8">
    <name type="scientific">Sphingobacterium populi</name>
    <dbReference type="NCBI Taxonomy" id="1812824"/>
    <lineage>
        <taxon>Bacteria</taxon>
        <taxon>Pseudomonadati</taxon>
        <taxon>Bacteroidota</taxon>
        <taxon>Sphingobacteriia</taxon>
        <taxon>Sphingobacteriales</taxon>
        <taxon>Sphingobacteriaceae</taxon>
        <taxon>Sphingobacterium</taxon>
    </lineage>
</organism>
<feature type="transmembrane region" description="Helical" evidence="5">
    <location>
        <begin position="40"/>
        <end position="62"/>
    </location>
</feature>
<keyword evidence="2 5" id="KW-0812">Transmembrane</keyword>
<evidence type="ECO:0000313" key="8">
    <source>
        <dbReference type="Proteomes" id="UP001597418"/>
    </source>
</evidence>
<dbReference type="PANTHER" id="PTHR37958:SF1">
    <property type="entry name" value="SODIUM-POTASSIUM_PROTON ANTIPORTER CHAA"/>
    <property type="match status" value="1"/>
</dbReference>